<proteinExistence type="predicted"/>
<dbReference type="Proteomes" id="UP000807342">
    <property type="component" value="Unassembled WGS sequence"/>
</dbReference>
<comment type="caution">
    <text evidence="1">The sequence shown here is derived from an EMBL/GenBank/DDBJ whole genome shotgun (WGS) entry which is preliminary data.</text>
</comment>
<organism evidence="1 2">
    <name type="scientific">Macrolepiota fuliginosa MF-IS2</name>
    <dbReference type="NCBI Taxonomy" id="1400762"/>
    <lineage>
        <taxon>Eukaryota</taxon>
        <taxon>Fungi</taxon>
        <taxon>Dikarya</taxon>
        <taxon>Basidiomycota</taxon>
        <taxon>Agaricomycotina</taxon>
        <taxon>Agaricomycetes</taxon>
        <taxon>Agaricomycetidae</taxon>
        <taxon>Agaricales</taxon>
        <taxon>Agaricineae</taxon>
        <taxon>Agaricaceae</taxon>
        <taxon>Macrolepiota</taxon>
    </lineage>
</organism>
<dbReference type="EMBL" id="MU151540">
    <property type="protein sequence ID" value="KAF9442949.1"/>
    <property type="molecule type" value="Genomic_DNA"/>
</dbReference>
<keyword evidence="2" id="KW-1185">Reference proteome</keyword>
<evidence type="ECO:0000313" key="2">
    <source>
        <dbReference type="Proteomes" id="UP000807342"/>
    </source>
</evidence>
<reference evidence="1" key="1">
    <citation type="submission" date="2020-11" db="EMBL/GenBank/DDBJ databases">
        <authorList>
            <consortium name="DOE Joint Genome Institute"/>
            <person name="Ahrendt S."/>
            <person name="Riley R."/>
            <person name="Andreopoulos W."/>
            <person name="Labutti K."/>
            <person name="Pangilinan J."/>
            <person name="Ruiz-Duenas F.J."/>
            <person name="Barrasa J.M."/>
            <person name="Sanchez-Garcia M."/>
            <person name="Camarero S."/>
            <person name="Miyauchi S."/>
            <person name="Serrano A."/>
            <person name="Linde D."/>
            <person name="Babiker R."/>
            <person name="Drula E."/>
            <person name="Ayuso-Fernandez I."/>
            <person name="Pacheco R."/>
            <person name="Padilla G."/>
            <person name="Ferreira P."/>
            <person name="Barriuso J."/>
            <person name="Kellner H."/>
            <person name="Castanera R."/>
            <person name="Alfaro M."/>
            <person name="Ramirez L."/>
            <person name="Pisabarro A.G."/>
            <person name="Kuo A."/>
            <person name="Tritt A."/>
            <person name="Lipzen A."/>
            <person name="He G."/>
            <person name="Yan M."/>
            <person name="Ng V."/>
            <person name="Cullen D."/>
            <person name="Martin F."/>
            <person name="Rosso M.-N."/>
            <person name="Henrissat B."/>
            <person name="Hibbett D."/>
            <person name="Martinez A.T."/>
            <person name="Grigoriev I.V."/>
        </authorList>
    </citation>
    <scope>NUCLEOTIDE SEQUENCE</scope>
    <source>
        <strain evidence="1">MF-IS2</strain>
    </source>
</reference>
<sequence length="230" mass="26474">MEGKQEDQNHERFRIMALIITQLIHPQMPFHRKVKPSSDGWKCCTRDTSIVKLAHGVKFIECHLGRYQDAGLYFTVKHVTKLIFIIGVPPPEHWMIKLSGSRKKYRNALEKWRKHNKLRTQANEDGVITSVDFRTRFLNLSSLRSLGPIHDYEMVEYTKANSAERDGEDPKALQALHEHIPRKTINCMRDAGDSGDDDEVPLGVIPKEGAPYNQLDLCRRIYTHPASTTM</sequence>
<accession>A0A9P5X3G6</accession>
<dbReference type="AlphaFoldDB" id="A0A9P5X3G6"/>
<gene>
    <name evidence="1" type="ORF">P691DRAFT_788673</name>
</gene>
<name>A0A9P5X3G6_9AGAR</name>
<evidence type="ECO:0000313" key="1">
    <source>
        <dbReference type="EMBL" id="KAF9442949.1"/>
    </source>
</evidence>
<protein>
    <submittedName>
        <fullName evidence="1">Uncharacterized protein</fullName>
    </submittedName>
</protein>